<evidence type="ECO:0000313" key="3">
    <source>
        <dbReference type="Proteomes" id="UP000030645"/>
    </source>
</evidence>
<keyword evidence="3" id="KW-1185">Reference proteome</keyword>
<proteinExistence type="predicted"/>
<evidence type="ECO:0000313" key="2">
    <source>
        <dbReference type="EMBL" id="EXB66350.1"/>
    </source>
</evidence>
<dbReference type="EMBL" id="KE344534">
    <property type="protein sequence ID" value="EXB66350.1"/>
    <property type="molecule type" value="Genomic_DNA"/>
</dbReference>
<name>W9R310_9ROSA</name>
<dbReference type="Proteomes" id="UP000030645">
    <property type="component" value="Unassembled WGS sequence"/>
</dbReference>
<organism evidence="2 3">
    <name type="scientific">Morus notabilis</name>
    <dbReference type="NCBI Taxonomy" id="981085"/>
    <lineage>
        <taxon>Eukaryota</taxon>
        <taxon>Viridiplantae</taxon>
        <taxon>Streptophyta</taxon>
        <taxon>Embryophyta</taxon>
        <taxon>Tracheophyta</taxon>
        <taxon>Spermatophyta</taxon>
        <taxon>Magnoliopsida</taxon>
        <taxon>eudicotyledons</taxon>
        <taxon>Gunneridae</taxon>
        <taxon>Pentapetalae</taxon>
        <taxon>rosids</taxon>
        <taxon>fabids</taxon>
        <taxon>Rosales</taxon>
        <taxon>Moraceae</taxon>
        <taxon>Moreae</taxon>
        <taxon>Morus</taxon>
    </lineage>
</organism>
<feature type="region of interest" description="Disordered" evidence="1">
    <location>
        <begin position="71"/>
        <end position="101"/>
    </location>
</feature>
<reference evidence="3" key="1">
    <citation type="submission" date="2013-01" db="EMBL/GenBank/DDBJ databases">
        <title>Draft Genome Sequence of a Mulberry Tree, Morus notabilis C.K. Schneid.</title>
        <authorList>
            <person name="He N."/>
            <person name="Zhao S."/>
        </authorList>
    </citation>
    <scope>NUCLEOTIDE SEQUENCE</scope>
</reference>
<accession>W9R310</accession>
<sequence>MAATSLISDGLENVNDDKHLMVFLLCMEICNDDDICFVAWWQSCNEDAATNCHCFSFASLSNLHEQRNDAAENVDVAEEDRDRSLSQSTTMFVRERRTTER</sequence>
<evidence type="ECO:0000256" key="1">
    <source>
        <dbReference type="SAM" id="MobiDB-lite"/>
    </source>
</evidence>
<gene>
    <name evidence="2" type="ORF">L484_008095</name>
</gene>
<dbReference type="AlphaFoldDB" id="W9R310"/>
<protein>
    <submittedName>
        <fullName evidence="2">Uncharacterized protein</fullName>
    </submittedName>
</protein>